<gene>
    <name evidence="2" type="ORF">DICSQDRAFT_156651</name>
</gene>
<dbReference type="KEGG" id="dsq:DICSQDRAFT_156651"/>
<organism evidence="2 3">
    <name type="scientific">Dichomitus squalens (strain LYAD-421)</name>
    <name type="common">Western red white-rot fungus</name>
    <dbReference type="NCBI Taxonomy" id="732165"/>
    <lineage>
        <taxon>Eukaryota</taxon>
        <taxon>Fungi</taxon>
        <taxon>Dikarya</taxon>
        <taxon>Basidiomycota</taxon>
        <taxon>Agaricomycotina</taxon>
        <taxon>Agaricomycetes</taxon>
        <taxon>Polyporales</taxon>
        <taxon>Polyporaceae</taxon>
        <taxon>Dichomitus</taxon>
    </lineage>
</organism>
<name>R7SUW8_DICSQ</name>
<sequence>MLADFVSRTEPIGARGQRKRTMPGLDCSIKATNDAAGGSGATGGGDGDGTVCVGRDSAAAAAGGLCSGYQSPPPPPWGGSHGMHQRVVHSGRVVARSLASVQV</sequence>
<evidence type="ECO:0000313" key="3">
    <source>
        <dbReference type="Proteomes" id="UP000053319"/>
    </source>
</evidence>
<dbReference type="Proteomes" id="UP000053319">
    <property type="component" value="Unassembled WGS sequence"/>
</dbReference>
<dbReference type="AlphaFoldDB" id="R7SUW8"/>
<reference evidence="2 3" key="1">
    <citation type="journal article" date="2012" name="Science">
        <title>The Paleozoic origin of enzymatic lignin decomposition reconstructed from 31 fungal genomes.</title>
        <authorList>
            <person name="Floudas D."/>
            <person name="Binder M."/>
            <person name="Riley R."/>
            <person name="Barry K."/>
            <person name="Blanchette R.A."/>
            <person name="Henrissat B."/>
            <person name="Martinez A.T."/>
            <person name="Otillar R."/>
            <person name="Spatafora J.W."/>
            <person name="Yadav J.S."/>
            <person name="Aerts A."/>
            <person name="Benoit I."/>
            <person name="Boyd A."/>
            <person name="Carlson A."/>
            <person name="Copeland A."/>
            <person name="Coutinho P.M."/>
            <person name="de Vries R.P."/>
            <person name="Ferreira P."/>
            <person name="Findley K."/>
            <person name="Foster B."/>
            <person name="Gaskell J."/>
            <person name="Glotzer D."/>
            <person name="Gorecki P."/>
            <person name="Heitman J."/>
            <person name="Hesse C."/>
            <person name="Hori C."/>
            <person name="Igarashi K."/>
            <person name="Jurgens J.A."/>
            <person name="Kallen N."/>
            <person name="Kersten P."/>
            <person name="Kohler A."/>
            <person name="Kuees U."/>
            <person name="Kumar T.K.A."/>
            <person name="Kuo A."/>
            <person name="LaButti K."/>
            <person name="Larrondo L.F."/>
            <person name="Lindquist E."/>
            <person name="Ling A."/>
            <person name="Lombard V."/>
            <person name="Lucas S."/>
            <person name="Lundell T."/>
            <person name="Martin R."/>
            <person name="McLaughlin D.J."/>
            <person name="Morgenstern I."/>
            <person name="Morin E."/>
            <person name="Murat C."/>
            <person name="Nagy L.G."/>
            <person name="Nolan M."/>
            <person name="Ohm R.A."/>
            <person name="Patyshakuliyeva A."/>
            <person name="Rokas A."/>
            <person name="Ruiz-Duenas F.J."/>
            <person name="Sabat G."/>
            <person name="Salamov A."/>
            <person name="Samejima M."/>
            <person name="Schmutz J."/>
            <person name="Slot J.C."/>
            <person name="St John F."/>
            <person name="Stenlid J."/>
            <person name="Sun H."/>
            <person name="Sun S."/>
            <person name="Syed K."/>
            <person name="Tsang A."/>
            <person name="Wiebenga A."/>
            <person name="Young D."/>
            <person name="Pisabarro A."/>
            <person name="Eastwood D.C."/>
            <person name="Martin F."/>
            <person name="Cullen D."/>
            <person name="Grigoriev I.V."/>
            <person name="Hibbett D.S."/>
        </authorList>
    </citation>
    <scope>NUCLEOTIDE SEQUENCE [LARGE SCALE GENOMIC DNA]</scope>
    <source>
        <strain evidence="2 3">LYAD-421 SS1</strain>
    </source>
</reference>
<dbReference type="GeneID" id="18837655"/>
<feature type="region of interest" description="Disordered" evidence="1">
    <location>
        <begin position="1"/>
        <end position="26"/>
    </location>
</feature>
<protein>
    <submittedName>
        <fullName evidence="2">Uncharacterized protein</fullName>
    </submittedName>
</protein>
<proteinExistence type="predicted"/>
<dbReference type="HOGENOM" id="CLU_2263646_0_0_1"/>
<evidence type="ECO:0000313" key="2">
    <source>
        <dbReference type="EMBL" id="EJF58757.1"/>
    </source>
</evidence>
<feature type="region of interest" description="Disordered" evidence="1">
    <location>
        <begin position="63"/>
        <end position="84"/>
    </location>
</feature>
<dbReference type="EMBL" id="JH719432">
    <property type="protein sequence ID" value="EJF58757.1"/>
    <property type="molecule type" value="Genomic_DNA"/>
</dbReference>
<accession>R7SUW8</accession>
<evidence type="ECO:0000256" key="1">
    <source>
        <dbReference type="SAM" id="MobiDB-lite"/>
    </source>
</evidence>
<dbReference type="RefSeq" id="XP_007368590.1">
    <property type="nucleotide sequence ID" value="XM_007368528.1"/>
</dbReference>